<dbReference type="AlphaFoldDB" id="A0A6J6B3D9"/>
<dbReference type="EMBL" id="CAEZSI010000016">
    <property type="protein sequence ID" value="CAB4533560.1"/>
    <property type="molecule type" value="Genomic_DNA"/>
</dbReference>
<accession>A0A6J6B3D9</accession>
<gene>
    <name evidence="1" type="ORF">UFOPK1412_00206</name>
</gene>
<name>A0A6J6B3D9_9ZZZZ</name>
<sequence>MVDVKNDAHNTTGNQDSKSVFVNNNAAVTTVSTSRISKTLKSQDGKIRRSTTVRSRTITRTNNSIGANIHSLNLTGMDSSTVVSAGSGSSPSINNFVANLNTHGVFGFDAFNQLPTDGDLIKWISDSDSFIKEFNLWSMQNQVAQSGCEDTPGCCNDASMQITSEKCLNNHNQDNQVSNVSSENTASGPENIEITHAPILSQKAEASHV</sequence>
<proteinExistence type="predicted"/>
<evidence type="ECO:0000313" key="1">
    <source>
        <dbReference type="EMBL" id="CAB4533560.1"/>
    </source>
</evidence>
<reference evidence="1" key="1">
    <citation type="submission" date="2020-05" db="EMBL/GenBank/DDBJ databases">
        <authorList>
            <person name="Chiriac C."/>
            <person name="Salcher M."/>
            <person name="Ghai R."/>
            <person name="Kavagutti S V."/>
        </authorList>
    </citation>
    <scope>NUCLEOTIDE SEQUENCE</scope>
</reference>
<protein>
    <submittedName>
        <fullName evidence="1">Unannotated protein</fullName>
    </submittedName>
</protein>
<organism evidence="1">
    <name type="scientific">freshwater metagenome</name>
    <dbReference type="NCBI Taxonomy" id="449393"/>
    <lineage>
        <taxon>unclassified sequences</taxon>
        <taxon>metagenomes</taxon>
        <taxon>ecological metagenomes</taxon>
    </lineage>
</organism>